<dbReference type="Pfam" id="PF04577">
    <property type="entry name" value="Glyco_transf_61"/>
    <property type="match status" value="1"/>
</dbReference>
<evidence type="ECO:0000256" key="1">
    <source>
        <dbReference type="ARBA" id="ARBA00022676"/>
    </source>
</evidence>
<keyword evidence="1" id="KW-0328">Glycosyltransferase</keyword>
<dbReference type="InterPro" id="IPR007657">
    <property type="entry name" value="Glycosyltransferase_61"/>
</dbReference>
<dbReference type="InterPro" id="IPR049625">
    <property type="entry name" value="Glyco_transf_61_cat"/>
</dbReference>
<name>A0A9X1YWN7_9PSED</name>
<keyword evidence="3" id="KW-0325">Glycoprotein</keyword>
<evidence type="ECO:0000313" key="5">
    <source>
        <dbReference type="EMBL" id="MCK9799064.1"/>
    </source>
</evidence>
<feature type="domain" description="Glycosyltransferase 61 catalytic" evidence="4">
    <location>
        <begin position="268"/>
        <end position="454"/>
    </location>
</feature>
<dbReference type="EMBL" id="JALQCW010000035">
    <property type="protein sequence ID" value="MCK9799064.1"/>
    <property type="molecule type" value="Genomic_DNA"/>
</dbReference>
<evidence type="ECO:0000259" key="4">
    <source>
        <dbReference type="Pfam" id="PF04577"/>
    </source>
</evidence>
<sequence>MAIRAAQKTPILIFGTGAGGISFYKNCRARYNVVGFLDNNQQKHGQTLFGKTIHAPQQLGSLAFEKIIIASDYYRDIYPQLVDELAVSEDKISIFHKQLSSPNLRQRCNARLERLGYELMCRREGLISDWLYRLFFKQQNPLGRISRCKLRWLDEVSTNKVHVFRPAVAGSVQGPRFVGQATPATAITLPEVALYRFQQAQVCSVSRSVILADGQVIAERVVTAPSADADYSGAHLLYHGRTLALARRGQNQPIAKGLLVSGGSEVNYYHWVLEILSQLQFIAELPSAYDDYPVLISQHSQNIPSIKALIASLGIARPVVFLNSVTSYCVADLLLISAPNNCVPNFKGSAYSRAENSFARPESIQFLRDKALALTAGIDRASLPKRVFLGRKGFLRPYNQAEVLARIEALGFVCVYMEEQDIHHQVAIMANAEVIIGPTGAAWTNIIFASQGAKALCWMAKEAGELSCFSNLADIVGVEMDYIPYQADTSDSREIYYKEYAIDTDVIVSWLQRTLPTSPSGHL</sequence>
<organism evidence="5 6">
    <name type="scientific">Pseudomonas morbosilactucae</name>
    <dbReference type="NCBI Taxonomy" id="2938197"/>
    <lineage>
        <taxon>Bacteria</taxon>
        <taxon>Pseudomonadati</taxon>
        <taxon>Pseudomonadota</taxon>
        <taxon>Gammaproteobacteria</taxon>
        <taxon>Pseudomonadales</taxon>
        <taxon>Pseudomonadaceae</taxon>
        <taxon>Pseudomonas</taxon>
    </lineage>
</organism>
<evidence type="ECO:0000256" key="3">
    <source>
        <dbReference type="ARBA" id="ARBA00023180"/>
    </source>
</evidence>
<accession>A0A9X1YWN7</accession>
<evidence type="ECO:0000256" key="2">
    <source>
        <dbReference type="ARBA" id="ARBA00022679"/>
    </source>
</evidence>
<dbReference type="Proteomes" id="UP001155059">
    <property type="component" value="Unassembled WGS sequence"/>
</dbReference>
<dbReference type="PANTHER" id="PTHR20961">
    <property type="entry name" value="GLYCOSYLTRANSFERASE"/>
    <property type="match status" value="1"/>
</dbReference>
<reference evidence="5 6" key="2">
    <citation type="journal article" date="2023" name="Plant Pathol.">
        <title>Dismantling and reorganizing Pseudomonas marginalis sensu#lato.</title>
        <authorList>
            <person name="Sawada H."/>
            <person name="Fujikawa T."/>
            <person name="Satou M."/>
        </authorList>
    </citation>
    <scope>NUCLEOTIDE SEQUENCE [LARGE SCALE GENOMIC DNA]</scope>
    <source>
        <strain evidence="5 6">MAFF 302030</strain>
    </source>
</reference>
<dbReference type="SUPFAM" id="SSF53335">
    <property type="entry name" value="S-adenosyl-L-methionine-dependent methyltransferases"/>
    <property type="match status" value="1"/>
</dbReference>
<dbReference type="GO" id="GO:0016757">
    <property type="term" value="F:glycosyltransferase activity"/>
    <property type="evidence" value="ECO:0007669"/>
    <property type="project" value="UniProtKB-KW"/>
</dbReference>
<dbReference type="RefSeq" id="WP_268265557.1">
    <property type="nucleotide sequence ID" value="NZ_JALQCW010000035.1"/>
</dbReference>
<proteinExistence type="predicted"/>
<dbReference type="AlphaFoldDB" id="A0A9X1YWN7"/>
<reference evidence="5 6" key="1">
    <citation type="journal article" date="2022" name="Int. J. Syst. Evol. Microbiol.">
        <title>Pseudomonas aegrilactucae sp. nov. and Pseudomonas morbosilactucae sp. nov., pathogens causing bacterial rot of lettuce in Japan.</title>
        <authorList>
            <person name="Sawada H."/>
            <person name="Fujikawa T."/>
            <person name="Satou M."/>
        </authorList>
    </citation>
    <scope>NUCLEOTIDE SEQUENCE [LARGE SCALE GENOMIC DNA]</scope>
    <source>
        <strain evidence="5 6">MAFF 302030</strain>
    </source>
</reference>
<evidence type="ECO:0000313" key="6">
    <source>
        <dbReference type="Proteomes" id="UP001155059"/>
    </source>
</evidence>
<keyword evidence="2" id="KW-0808">Transferase</keyword>
<protein>
    <submittedName>
        <fullName evidence="5">Glycosyltransferase 61 family protein</fullName>
    </submittedName>
</protein>
<gene>
    <name evidence="5" type="ORF">M1B34_15450</name>
</gene>
<dbReference type="Gene3D" id="3.40.50.720">
    <property type="entry name" value="NAD(P)-binding Rossmann-like Domain"/>
    <property type="match status" value="1"/>
</dbReference>
<comment type="caution">
    <text evidence="5">The sequence shown here is derived from an EMBL/GenBank/DDBJ whole genome shotgun (WGS) entry which is preliminary data.</text>
</comment>
<dbReference type="PANTHER" id="PTHR20961:SF124">
    <property type="entry name" value="GLYCOSYLTRANSFERASE"/>
    <property type="match status" value="1"/>
</dbReference>
<dbReference type="InterPro" id="IPR029063">
    <property type="entry name" value="SAM-dependent_MTases_sf"/>
</dbReference>